<feature type="signal peptide" evidence="8">
    <location>
        <begin position="1"/>
        <end position="21"/>
    </location>
</feature>
<sequence>MKKKLLPGLVVLYLFVNTVIAQTRSVTGVITASDDGAPVPGASVKIKGSSIGTLSDSNGKFSIPVPDNGTLVISFIGYASQEILVAGKSALTIRLDPDSKQLGEVVVTALGVSREKKSIGYAVQEVKGDNLTFAKSVDINASLAGKVAGVQLVGSPSSSFDNANIVIRGVGSLSATPGGGNGTVASLGANTRAATSSGITSFASSDNPLYIVDGTPTNPANVIMENVESVSVLKGASATALYGNRAQYGVVVITSKKGAMSGPPAVEFNLGATFENISLMPKYQNEYAGGFKSAYTSTAQAASSGNPLDNEGFPLFHYDPSIHPAEWATFDGQRMLQYDYDESWGPKMNGQQYRPYYSWYEGDGFGKTTALVANPDNVKNFFQSGTNLNNSVAIRGGGDKYRYRLAYSNQYRNLVQPGANRKQNQIAVNGNYDISKNFTVSTDLAFTNNNLKGQPFEGYRNDGLNVTQNFNQWFQRQLDLDLLKNYRTPSGGVTSWNINSPNTSGDLNEITHPAYWDSPWFVVDENYQTAKTNLLTGNLGLNYKLNDIFNITAYARLNSNTGNGDFRMATGGLQLDAYSYHQYFDTETNYEANLNFKKSFGELSLNGFIGGNLRRSRFELLENSTAGGLSAPNYFDISASIARPNTIKTVDNRNVRSVYGRVSFGYKNFLYLDGTLRNDWSSTLPKDNNSYLYPSVSSSFVFSELLGANVRRVLSFAKIRGSYAQVGSDLGFNQVRIAINNGSTYGSDASFEIGNQYRSGKVKPALTKSWEVGSELRFFNRFGLDFAYYVDNNINQIISLDIPSTTGYSSAQVNAGNIQRKGWELSLNATPLKSKNFNWDVTLNFAKNTSVVKELANGKDSYLYGNSWNDTYLYHFVGEQWGTIVGREWKRDDQGRLVFSSASGNAAYTTNNKIAQVLPDWTGGFVNAFRYKNLDLAFSLDFQKGGNFFSSTKQFNLGSGLSAYTVGVNDKGNDIREFPDNGGGVRVDGVNTAGEPTTIYVSARRYYSNIMQADAHNFIVDASYLKLRDVRIGYNLPKALFGNAVKNANLGVFVGNAWLIAAPGKKWGVDPSELENVWTEGGQLPSTRQYGLNLKVTF</sequence>
<dbReference type="PROSITE" id="PS52016">
    <property type="entry name" value="TONB_DEPENDENT_REC_3"/>
    <property type="match status" value="1"/>
</dbReference>
<dbReference type="SUPFAM" id="SSF56935">
    <property type="entry name" value="Porins"/>
    <property type="match status" value="1"/>
</dbReference>
<dbReference type="Gene3D" id="2.60.40.1120">
    <property type="entry name" value="Carboxypeptidase-like, regulatory domain"/>
    <property type="match status" value="1"/>
</dbReference>
<evidence type="ECO:0000256" key="2">
    <source>
        <dbReference type="ARBA" id="ARBA00022448"/>
    </source>
</evidence>
<dbReference type="Pfam" id="PF07715">
    <property type="entry name" value="Plug"/>
    <property type="match status" value="1"/>
</dbReference>
<evidence type="ECO:0000256" key="7">
    <source>
        <dbReference type="PROSITE-ProRule" id="PRU01360"/>
    </source>
</evidence>
<gene>
    <name evidence="10" type="ORF">GS399_18125</name>
</gene>
<name>A0A7K1YE79_9SPHI</name>
<keyword evidence="6 7" id="KW-0998">Cell outer membrane</keyword>
<evidence type="ECO:0000256" key="4">
    <source>
        <dbReference type="ARBA" id="ARBA00022692"/>
    </source>
</evidence>
<dbReference type="InterPro" id="IPR037066">
    <property type="entry name" value="Plug_dom_sf"/>
</dbReference>
<dbReference type="EMBL" id="WVHT01000011">
    <property type="protein sequence ID" value="MXV52895.1"/>
    <property type="molecule type" value="Genomic_DNA"/>
</dbReference>
<comment type="similarity">
    <text evidence="7">Belongs to the TonB-dependent receptor family.</text>
</comment>
<dbReference type="InterPro" id="IPR012910">
    <property type="entry name" value="Plug_dom"/>
</dbReference>
<organism evidence="10 11">
    <name type="scientific">Hufsiella arboris</name>
    <dbReference type="NCBI Taxonomy" id="2695275"/>
    <lineage>
        <taxon>Bacteria</taxon>
        <taxon>Pseudomonadati</taxon>
        <taxon>Bacteroidota</taxon>
        <taxon>Sphingobacteriia</taxon>
        <taxon>Sphingobacteriales</taxon>
        <taxon>Sphingobacteriaceae</taxon>
        <taxon>Hufsiella</taxon>
    </lineage>
</organism>
<dbReference type="GO" id="GO:0009279">
    <property type="term" value="C:cell outer membrane"/>
    <property type="evidence" value="ECO:0007669"/>
    <property type="project" value="UniProtKB-SubCell"/>
</dbReference>
<dbReference type="Gene3D" id="2.170.130.10">
    <property type="entry name" value="TonB-dependent receptor, plug domain"/>
    <property type="match status" value="1"/>
</dbReference>
<keyword evidence="11" id="KW-1185">Reference proteome</keyword>
<dbReference type="SUPFAM" id="SSF49464">
    <property type="entry name" value="Carboxypeptidase regulatory domain-like"/>
    <property type="match status" value="1"/>
</dbReference>
<evidence type="ECO:0000313" key="10">
    <source>
        <dbReference type="EMBL" id="MXV52895.1"/>
    </source>
</evidence>
<dbReference type="Pfam" id="PF13715">
    <property type="entry name" value="CarbopepD_reg_2"/>
    <property type="match status" value="1"/>
</dbReference>
<dbReference type="Proteomes" id="UP000466586">
    <property type="component" value="Unassembled WGS sequence"/>
</dbReference>
<evidence type="ECO:0000256" key="5">
    <source>
        <dbReference type="ARBA" id="ARBA00023136"/>
    </source>
</evidence>
<dbReference type="RefSeq" id="WP_160846076.1">
    <property type="nucleotide sequence ID" value="NZ_WVHT01000011.1"/>
</dbReference>
<keyword evidence="2 7" id="KW-0813">Transport</keyword>
<comment type="caution">
    <text evidence="10">The sequence shown here is derived from an EMBL/GenBank/DDBJ whole genome shotgun (WGS) entry which is preliminary data.</text>
</comment>
<evidence type="ECO:0000256" key="6">
    <source>
        <dbReference type="ARBA" id="ARBA00023237"/>
    </source>
</evidence>
<evidence type="ECO:0000259" key="9">
    <source>
        <dbReference type="Pfam" id="PF07715"/>
    </source>
</evidence>
<keyword evidence="8" id="KW-0732">Signal</keyword>
<feature type="domain" description="TonB-dependent receptor plug" evidence="9">
    <location>
        <begin position="116"/>
        <end position="250"/>
    </location>
</feature>
<dbReference type="Gene3D" id="2.40.170.20">
    <property type="entry name" value="TonB-dependent receptor, beta-barrel domain"/>
    <property type="match status" value="1"/>
</dbReference>
<dbReference type="InterPro" id="IPR023996">
    <property type="entry name" value="TonB-dep_OMP_SusC/RagA"/>
</dbReference>
<evidence type="ECO:0000256" key="1">
    <source>
        <dbReference type="ARBA" id="ARBA00004571"/>
    </source>
</evidence>
<feature type="chain" id="PRO_5029823985" evidence="8">
    <location>
        <begin position="22"/>
        <end position="1098"/>
    </location>
</feature>
<keyword evidence="4 7" id="KW-0812">Transmembrane</keyword>
<evidence type="ECO:0000313" key="11">
    <source>
        <dbReference type="Proteomes" id="UP000466586"/>
    </source>
</evidence>
<dbReference type="InterPro" id="IPR039426">
    <property type="entry name" value="TonB-dep_rcpt-like"/>
</dbReference>
<proteinExistence type="inferred from homology"/>
<protein>
    <submittedName>
        <fullName evidence="10">SusC/RagA family TonB-linked outer membrane protein</fullName>
    </submittedName>
</protein>
<evidence type="ECO:0000256" key="8">
    <source>
        <dbReference type="SAM" id="SignalP"/>
    </source>
</evidence>
<keyword evidence="3 7" id="KW-1134">Transmembrane beta strand</keyword>
<comment type="subcellular location">
    <subcellularLocation>
        <location evidence="1 7">Cell outer membrane</location>
        <topology evidence="1 7">Multi-pass membrane protein</topology>
    </subcellularLocation>
</comment>
<dbReference type="AlphaFoldDB" id="A0A7K1YE79"/>
<dbReference type="InterPro" id="IPR036942">
    <property type="entry name" value="Beta-barrel_TonB_sf"/>
</dbReference>
<evidence type="ECO:0000256" key="3">
    <source>
        <dbReference type="ARBA" id="ARBA00022452"/>
    </source>
</evidence>
<reference evidence="10 11" key="1">
    <citation type="submission" date="2019-11" db="EMBL/GenBank/DDBJ databases">
        <title>Pedobacter sp. HMF7647 Genome sequencing and assembly.</title>
        <authorList>
            <person name="Kang H."/>
            <person name="Kim H."/>
            <person name="Joh K."/>
        </authorList>
    </citation>
    <scope>NUCLEOTIDE SEQUENCE [LARGE SCALE GENOMIC DNA]</scope>
    <source>
        <strain evidence="10 11">HMF7647</strain>
    </source>
</reference>
<dbReference type="NCBIfam" id="TIGR04056">
    <property type="entry name" value="OMP_RagA_SusC"/>
    <property type="match status" value="1"/>
</dbReference>
<keyword evidence="5 7" id="KW-0472">Membrane</keyword>
<dbReference type="InterPro" id="IPR008969">
    <property type="entry name" value="CarboxyPept-like_regulatory"/>
</dbReference>
<accession>A0A7K1YE79</accession>